<keyword evidence="2" id="KW-1185">Reference proteome</keyword>
<protein>
    <submittedName>
        <fullName evidence="1">Uncharacterized protein</fullName>
    </submittedName>
</protein>
<dbReference type="Proteomes" id="UP001229421">
    <property type="component" value="Unassembled WGS sequence"/>
</dbReference>
<proteinExistence type="predicted"/>
<evidence type="ECO:0000313" key="1">
    <source>
        <dbReference type="EMBL" id="KAK1436094.1"/>
    </source>
</evidence>
<accession>A0AAD8L5L7</accession>
<reference evidence="1" key="1">
    <citation type="journal article" date="2023" name="bioRxiv">
        <title>Improved chromosome-level genome assembly for marigold (Tagetes erecta).</title>
        <authorList>
            <person name="Jiang F."/>
            <person name="Yuan L."/>
            <person name="Wang S."/>
            <person name="Wang H."/>
            <person name="Xu D."/>
            <person name="Wang A."/>
            <person name="Fan W."/>
        </authorList>
    </citation>
    <scope>NUCLEOTIDE SEQUENCE</scope>
    <source>
        <strain evidence="1">WSJ</strain>
        <tissue evidence="1">Leaf</tissue>
    </source>
</reference>
<evidence type="ECO:0000313" key="2">
    <source>
        <dbReference type="Proteomes" id="UP001229421"/>
    </source>
</evidence>
<comment type="caution">
    <text evidence="1">The sequence shown here is derived from an EMBL/GenBank/DDBJ whole genome shotgun (WGS) entry which is preliminary data.</text>
</comment>
<sequence length="74" mass="8450">MTVLRSLIYLWALRSYGPNYNVVSDRPKAISHHVTSLVYVYQLTQCTFISLKPLIHPPSFFATNPNKSPITNNN</sequence>
<dbReference type="EMBL" id="JAUHHV010000001">
    <property type="protein sequence ID" value="KAK1436094.1"/>
    <property type="molecule type" value="Genomic_DNA"/>
</dbReference>
<gene>
    <name evidence="1" type="ORF">QVD17_01869</name>
</gene>
<name>A0AAD8L5L7_TARER</name>
<dbReference type="AlphaFoldDB" id="A0AAD8L5L7"/>
<organism evidence="1 2">
    <name type="scientific">Tagetes erecta</name>
    <name type="common">African marigold</name>
    <dbReference type="NCBI Taxonomy" id="13708"/>
    <lineage>
        <taxon>Eukaryota</taxon>
        <taxon>Viridiplantae</taxon>
        <taxon>Streptophyta</taxon>
        <taxon>Embryophyta</taxon>
        <taxon>Tracheophyta</taxon>
        <taxon>Spermatophyta</taxon>
        <taxon>Magnoliopsida</taxon>
        <taxon>eudicotyledons</taxon>
        <taxon>Gunneridae</taxon>
        <taxon>Pentapetalae</taxon>
        <taxon>asterids</taxon>
        <taxon>campanulids</taxon>
        <taxon>Asterales</taxon>
        <taxon>Asteraceae</taxon>
        <taxon>Asteroideae</taxon>
        <taxon>Heliantheae alliance</taxon>
        <taxon>Tageteae</taxon>
        <taxon>Tagetes</taxon>
    </lineage>
</organism>